<name>A0A7K2ITI0_9ACTN</name>
<organism evidence="1 2">
    <name type="scientific">Nocardiopsis alba</name>
    <dbReference type="NCBI Taxonomy" id="53437"/>
    <lineage>
        <taxon>Bacteria</taxon>
        <taxon>Bacillati</taxon>
        <taxon>Actinomycetota</taxon>
        <taxon>Actinomycetes</taxon>
        <taxon>Streptosporangiales</taxon>
        <taxon>Nocardiopsidaceae</taxon>
        <taxon>Nocardiopsis</taxon>
    </lineage>
</organism>
<gene>
    <name evidence="1" type="ORF">GTW20_13055</name>
</gene>
<evidence type="ECO:0000313" key="1">
    <source>
        <dbReference type="EMBL" id="MYR33167.1"/>
    </source>
</evidence>
<proteinExistence type="predicted"/>
<evidence type="ECO:0000313" key="2">
    <source>
        <dbReference type="Proteomes" id="UP000467124"/>
    </source>
</evidence>
<dbReference type="EMBL" id="WWHY01000001">
    <property type="protein sequence ID" value="MYR33167.1"/>
    <property type="molecule type" value="Genomic_DNA"/>
</dbReference>
<sequence length="133" mass="14633">MPWSGTFRCGFGGNNRGRDHAGEFFGKEGHAMTLSITAYVGYSHLFPGARLWLETSGERLEHMPEVFALEFSDGSWSSAHLFHEPDDGSWELIVEGYSTKRGTPVDERVWTVTAAEALEGGLELKLGSRLPSG</sequence>
<dbReference type="AlphaFoldDB" id="A0A7K2ITI0"/>
<dbReference type="Proteomes" id="UP000467124">
    <property type="component" value="Unassembled WGS sequence"/>
</dbReference>
<protein>
    <submittedName>
        <fullName evidence="1">Uncharacterized protein</fullName>
    </submittedName>
</protein>
<accession>A0A7K2ITI0</accession>
<comment type="caution">
    <text evidence="1">The sequence shown here is derived from an EMBL/GenBank/DDBJ whole genome shotgun (WGS) entry which is preliminary data.</text>
</comment>
<reference evidence="1 2" key="1">
    <citation type="journal article" date="2019" name="Nat. Commun.">
        <title>The antimicrobial potential of Streptomyces from insect microbiomes.</title>
        <authorList>
            <person name="Chevrette M.G."/>
            <person name="Carlson C.M."/>
            <person name="Ortega H.E."/>
            <person name="Thomas C."/>
            <person name="Ananiev G.E."/>
            <person name="Barns K.J."/>
            <person name="Book A.J."/>
            <person name="Cagnazzo J."/>
            <person name="Carlos C."/>
            <person name="Flanigan W."/>
            <person name="Grubbs K.J."/>
            <person name="Horn H.A."/>
            <person name="Hoffmann F.M."/>
            <person name="Klassen J.L."/>
            <person name="Knack J.J."/>
            <person name="Lewin G.R."/>
            <person name="McDonald B.R."/>
            <person name="Muller L."/>
            <person name="Melo W.G.P."/>
            <person name="Pinto-Tomas A.A."/>
            <person name="Schmitz A."/>
            <person name="Wendt-Pienkowski E."/>
            <person name="Wildman S."/>
            <person name="Zhao M."/>
            <person name="Zhang F."/>
            <person name="Bugni T.S."/>
            <person name="Andes D.R."/>
            <person name="Pupo M.T."/>
            <person name="Currie C.R."/>
        </authorList>
    </citation>
    <scope>NUCLEOTIDE SEQUENCE [LARGE SCALE GENOMIC DNA]</scope>
    <source>
        <strain evidence="1 2">SID5840</strain>
    </source>
</reference>